<evidence type="ECO:0000256" key="5">
    <source>
        <dbReference type="PROSITE-ProRule" id="PRU00169"/>
    </source>
</evidence>
<evidence type="ECO:0000256" key="6">
    <source>
        <dbReference type="SAM" id="MobiDB-lite"/>
    </source>
</evidence>
<dbReference type="AlphaFoldDB" id="A0A8J6TCN7"/>
<organism evidence="9 10">
    <name type="scientific">Candidatus Desulfatifera sulfidica</name>
    <dbReference type="NCBI Taxonomy" id="2841691"/>
    <lineage>
        <taxon>Bacteria</taxon>
        <taxon>Pseudomonadati</taxon>
        <taxon>Thermodesulfobacteriota</taxon>
        <taxon>Desulfobulbia</taxon>
        <taxon>Desulfobulbales</taxon>
        <taxon>Desulfobulbaceae</taxon>
        <taxon>Candidatus Desulfatifera</taxon>
    </lineage>
</organism>
<evidence type="ECO:0000256" key="2">
    <source>
        <dbReference type="ARBA" id="ARBA00022840"/>
    </source>
</evidence>
<dbReference type="Gene3D" id="3.40.50.2300">
    <property type="match status" value="1"/>
</dbReference>
<name>A0A8J6TCN7_9BACT</name>
<evidence type="ECO:0000313" key="10">
    <source>
        <dbReference type="Proteomes" id="UP000599024"/>
    </source>
</evidence>
<dbReference type="SMART" id="SM00382">
    <property type="entry name" value="AAA"/>
    <property type="match status" value="1"/>
</dbReference>
<dbReference type="InterPro" id="IPR025662">
    <property type="entry name" value="Sigma_54_int_dom_ATP-bd_1"/>
</dbReference>
<proteinExistence type="predicted"/>
<dbReference type="InterPro" id="IPR058031">
    <property type="entry name" value="AAA_lid_NorR"/>
</dbReference>
<dbReference type="InterPro" id="IPR011006">
    <property type="entry name" value="CheY-like_superfamily"/>
</dbReference>
<accession>A0A8J6TCN7</accession>
<feature type="region of interest" description="Disordered" evidence="6">
    <location>
        <begin position="402"/>
        <end position="421"/>
    </location>
</feature>
<dbReference type="CDD" id="cd00009">
    <property type="entry name" value="AAA"/>
    <property type="match status" value="1"/>
</dbReference>
<evidence type="ECO:0000256" key="4">
    <source>
        <dbReference type="ARBA" id="ARBA00023163"/>
    </source>
</evidence>
<dbReference type="GO" id="GO:0005524">
    <property type="term" value="F:ATP binding"/>
    <property type="evidence" value="ECO:0007669"/>
    <property type="project" value="UniProtKB-KW"/>
</dbReference>
<dbReference type="InterPro" id="IPR002197">
    <property type="entry name" value="HTH_Fis"/>
</dbReference>
<dbReference type="FunFam" id="3.40.50.300:FF:000006">
    <property type="entry name" value="DNA-binding transcriptional regulator NtrC"/>
    <property type="match status" value="1"/>
</dbReference>
<dbReference type="InterPro" id="IPR027417">
    <property type="entry name" value="P-loop_NTPase"/>
</dbReference>
<keyword evidence="3" id="KW-0805">Transcription regulation</keyword>
<dbReference type="SUPFAM" id="SSF52172">
    <property type="entry name" value="CheY-like"/>
    <property type="match status" value="1"/>
</dbReference>
<dbReference type="InterPro" id="IPR009057">
    <property type="entry name" value="Homeodomain-like_sf"/>
</dbReference>
<dbReference type="EMBL" id="JACNLK010000053">
    <property type="protein sequence ID" value="MBC8208765.1"/>
    <property type="molecule type" value="Genomic_DNA"/>
</dbReference>
<dbReference type="GO" id="GO:0000160">
    <property type="term" value="P:phosphorelay signal transduction system"/>
    <property type="evidence" value="ECO:0007669"/>
    <property type="project" value="InterPro"/>
</dbReference>
<dbReference type="SUPFAM" id="SSF46689">
    <property type="entry name" value="Homeodomain-like"/>
    <property type="match status" value="1"/>
</dbReference>
<keyword evidence="2" id="KW-0067">ATP-binding</keyword>
<dbReference type="PROSITE" id="PS00675">
    <property type="entry name" value="SIGMA54_INTERACT_1"/>
    <property type="match status" value="1"/>
</dbReference>
<dbReference type="Pfam" id="PF25601">
    <property type="entry name" value="AAA_lid_14"/>
    <property type="match status" value="1"/>
</dbReference>
<evidence type="ECO:0000259" key="7">
    <source>
        <dbReference type="PROSITE" id="PS50045"/>
    </source>
</evidence>
<dbReference type="SMART" id="SM00448">
    <property type="entry name" value="REC"/>
    <property type="match status" value="1"/>
</dbReference>
<gene>
    <name evidence="9" type="ORF">H8E79_06325</name>
</gene>
<evidence type="ECO:0000259" key="8">
    <source>
        <dbReference type="PROSITE" id="PS50110"/>
    </source>
</evidence>
<dbReference type="PRINTS" id="PR01590">
    <property type="entry name" value="HTHFIS"/>
</dbReference>
<dbReference type="PROSITE" id="PS50045">
    <property type="entry name" value="SIGMA54_INTERACT_4"/>
    <property type="match status" value="1"/>
</dbReference>
<dbReference type="InterPro" id="IPR003593">
    <property type="entry name" value="AAA+_ATPase"/>
</dbReference>
<comment type="caution">
    <text evidence="9">The sequence shown here is derived from an EMBL/GenBank/DDBJ whole genome shotgun (WGS) entry which is preliminary data.</text>
</comment>
<evidence type="ECO:0000256" key="1">
    <source>
        <dbReference type="ARBA" id="ARBA00022741"/>
    </source>
</evidence>
<dbReference type="PROSITE" id="PS50110">
    <property type="entry name" value="RESPONSE_REGULATORY"/>
    <property type="match status" value="1"/>
</dbReference>
<dbReference type="Gene3D" id="1.10.10.60">
    <property type="entry name" value="Homeodomain-like"/>
    <property type="match status" value="1"/>
</dbReference>
<dbReference type="SUPFAM" id="SSF52540">
    <property type="entry name" value="P-loop containing nucleoside triphosphate hydrolases"/>
    <property type="match status" value="1"/>
</dbReference>
<feature type="modified residue" description="4-aspartylphosphate" evidence="5">
    <location>
        <position position="60"/>
    </location>
</feature>
<keyword evidence="1" id="KW-0547">Nucleotide-binding</keyword>
<dbReference type="Proteomes" id="UP000599024">
    <property type="component" value="Unassembled WGS sequence"/>
</dbReference>
<dbReference type="Pfam" id="PF00072">
    <property type="entry name" value="Response_reg"/>
    <property type="match status" value="1"/>
</dbReference>
<protein>
    <submittedName>
        <fullName evidence="9">Sigma-54-dependent Fis family transcriptional regulator</fullName>
    </submittedName>
</protein>
<dbReference type="PANTHER" id="PTHR32071">
    <property type="entry name" value="TRANSCRIPTIONAL REGULATORY PROTEIN"/>
    <property type="match status" value="1"/>
</dbReference>
<feature type="domain" description="Sigma-54 factor interaction" evidence="7">
    <location>
        <begin position="157"/>
        <end position="385"/>
    </location>
</feature>
<dbReference type="Gene3D" id="1.10.8.60">
    <property type="match status" value="1"/>
</dbReference>
<reference evidence="9 10" key="1">
    <citation type="submission" date="2020-08" db="EMBL/GenBank/DDBJ databases">
        <title>Bridging the membrane lipid divide: bacteria of the FCB group superphylum have the potential to synthesize archaeal ether lipids.</title>
        <authorList>
            <person name="Villanueva L."/>
            <person name="Von Meijenfeldt F.A.B."/>
            <person name="Westbye A.B."/>
            <person name="Yadav S."/>
            <person name="Hopmans E.C."/>
            <person name="Dutilh B.E."/>
            <person name="Sinninghe Damste J.S."/>
        </authorList>
    </citation>
    <scope>NUCLEOTIDE SEQUENCE [LARGE SCALE GENOMIC DNA]</scope>
    <source>
        <strain evidence="9">NIOZ-UU81</strain>
    </source>
</reference>
<keyword evidence="4" id="KW-0804">Transcription</keyword>
<dbReference type="InterPro" id="IPR002078">
    <property type="entry name" value="Sigma_54_int"/>
</dbReference>
<dbReference type="GO" id="GO:0043565">
    <property type="term" value="F:sequence-specific DNA binding"/>
    <property type="evidence" value="ECO:0007669"/>
    <property type="project" value="InterPro"/>
</dbReference>
<feature type="domain" description="Response regulatory" evidence="8">
    <location>
        <begin position="10"/>
        <end position="125"/>
    </location>
</feature>
<dbReference type="InterPro" id="IPR001789">
    <property type="entry name" value="Sig_transdc_resp-reg_receiver"/>
</dbReference>
<dbReference type="Gene3D" id="3.40.50.300">
    <property type="entry name" value="P-loop containing nucleotide triphosphate hydrolases"/>
    <property type="match status" value="1"/>
</dbReference>
<dbReference type="Pfam" id="PF02954">
    <property type="entry name" value="HTH_8"/>
    <property type="match status" value="1"/>
</dbReference>
<dbReference type="PANTHER" id="PTHR32071:SF13">
    <property type="entry name" value="RESPONSE REGULATOR HSFA"/>
    <property type="match status" value="1"/>
</dbReference>
<sequence length="484" mass="54175">MNNALYPDLPILHVDDDQGVVTAVERTLRLHNYNNILSVTDSRNVRSLLDKTEVSVILLDITMPHLRGDKLLEELTADFPEVPVIMATATDALENVVECMKRGAFDYVSKPLETTRLLSAIRVALEIRELRRENVALRDGRCQQSIGPRRPELFEESLTSNALMLRIFRYIEDIAPSSQPVLISGETGVGKELVARSVHRASGRTGYFVAVNAAGLDDNVFADTLFGHVKGAFTGADTLREGHVRQARGGSLFLDEIGDLSARSQVKLLRLLQEKEYHPLGSDYPVETDARIIVASNRNLEEMVEQGLFRRDLYFRICAHQIDLPPLRQRFEDLRLLVPHFVRGAVREFDRREMAIPEELYTLLENYSFPGNIRELRAKIFDAVSRQQGSVLGMSSFVRKGSERPQEASVSGGNGHERISFGHELPSVREARCSLAREALRRSGGNVSLAARLIGITRQSLSQFIRQHQITVAGVASRTSRPSV</sequence>
<dbReference type="Pfam" id="PF00158">
    <property type="entry name" value="Sigma54_activat"/>
    <property type="match status" value="1"/>
</dbReference>
<evidence type="ECO:0000313" key="9">
    <source>
        <dbReference type="EMBL" id="MBC8208765.1"/>
    </source>
</evidence>
<evidence type="ECO:0000256" key="3">
    <source>
        <dbReference type="ARBA" id="ARBA00023015"/>
    </source>
</evidence>
<keyword evidence="5" id="KW-0597">Phosphoprotein</keyword>
<dbReference type="GO" id="GO:0006355">
    <property type="term" value="P:regulation of DNA-templated transcription"/>
    <property type="evidence" value="ECO:0007669"/>
    <property type="project" value="InterPro"/>
</dbReference>